<dbReference type="GO" id="GO:0061608">
    <property type="term" value="F:nuclear import signal receptor activity"/>
    <property type="evidence" value="ECO:0007669"/>
    <property type="project" value="InterPro"/>
</dbReference>
<dbReference type="PIRSF" id="PIRSF005673">
    <property type="entry name" value="Importin_alpha"/>
    <property type="match status" value="1"/>
</dbReference>
<organism evidence="8 9">
    <name type="scientific">Acaulospora morrowiae</name>
    <dbReference type="NCBI Taxonomy" id="94023"/>
    <lineage>
        <taxon>Eukaryota</taxon>
        <taxon>Fungi</taxon>
        <taxon>Fungi incertae sedis</taxon>
        <taxon>Mucoromycota</taxon>
        <taxon>Glomeromycotina</taxon>
        <taxon>Glomeromycetes</taxon>
        <taxon>Diversisporales</taxon>
        <taxon>Acaulosporaceae</taxon>
        <taxon>Acaulospora</taxon>
    </lineage>
</organism>
<evidence type="ECO:0000256" key="5">
    <source>
        <dbReference type="PIRNR" id="PIRNR005673"/>
    </source>
</evidence>
<dbReference type="AlphaFoldDB" id="A0A9N9FJC9"/>
<feature type="domain" description="IBB" evidence="7">
    <location>
        <begin position="1"/>
        <end position="56"/>
    </location>
</feature>
<dbReference type="InterPro" id="IPR032413">
    <property type="entry name" value="Arm_3"/>
</dbReference>
<evidence type="ECO:0000313" key="9">
    <source>
        <dbReference type="Proteomes" id="UP000789342"/>
    </source>
</evidence>
<dbReference type="GO" id="GO:0005737">
    <property type="term" value="C:cytoplasm"/>
    <property type="evidence" value="ECO:0007669"/>
    <property type="project" value="InterPro"/>
</dbReference>
<evidence type="ECO:0000256" key="6">
    <source>
        <dbReference type="PROSITE-ProRule" id="PRU00259"/>
    </source>
</evidence>
<comment type="caution">
    <text evidence="8">The sequence shown here is derived from an EMBL/GenBank/DDBJ whole genome shotgun (WGS) entry which is preliminary data.</text>
</comment>
<dbReference type="Pfam" id="PF01749">
    <property type="entry name" value="IBB"/>
    <property type="match status" value="1"/>
</dbReference>
<evidence type="ECO:0000256" key="4">
    <source>
        <dbReference type="ARBA" id="ARBA00022927"/>
    </source>
</evidence>
<keyword evidence="3" id="KW-0677">Repeat</keyword>
<dbReference type="InterPro" id="IPR024931">
    <property type="entry name" value="Importin_alpha"/>
</dbReference>
<protein>
    <recommendedName>
        <fullName evidence="5">Importin subunit alpha</fullName>
    </recommendedName>
</protein>
<dbReference type="InterPro" id="IPR016024">
    <property type="entry name" value="ARM-type_fold"/>
</dbReference>
<evidence type="ECO:0000313" key="8">
    <source>
        <dbReference type="EMBL" id="CAG8540801.1"/>
    </source>
</evidence>
<dbReference type="Gene3D" id="1.25.10.10">
    <property type="entry name" value="Leucine-rich Repeat Variant"/>
    <property type="match status" value="1"/>
</dbReference>
<accession>A0A9N9FJC9</accession>
<dbReference type="GO" id="GO:0006606">
    <property type="term" value="P:protein import into nucleus"/>
    <property type="evidence" value="ECO:0007669"/>
    <property type="project" value="InterPro"/>
</dbReference>
<dbReference type="EMBL" id="CAJVPV010002982">
    <property type="protein sequence ID" value="CAG8540801.1"/>
    <property type="molecule type" value="Genomic_DNA"/>
</dbReference>
<dbReference type="InterPro" id="IPR011989">
    <property type="entry name" value="ARM-like"/>
</dbReference>
<keyword evidence="2 5" id="KW-0813">Transport</keyword>
<sequence length="503" mass="57369">MKQSHEKRKNTYKLLRHLKPENFLRNRQIQQVEIRRQSREEMVFARRNFTMTHTDSDSDEEEVHDENFFSFDKMVENVLSDSVDKQLRSLTEFRKLLSTKNPPIQRVISLGVVPRFVELLSSEHEFIQCETCWTLTYILSSADEQHVQIVTDAGAIPLLVMLLSKNDACIIEHAVCALIDIAGENNYFRYLVLNAGAVSSLLNVLGKVQDGFLFRTLVWALATFCSGEMVSELDWYLIAPALPMLSSFLDSKDEIILERVCWTLGSLAEGSVQQIQRIMELGVCPNLVRLMDHPSREVKIAAIRCVTNMITGDDFQTQVVINCKALQVLRSLLLSDNDAYIRREACLQLSNITAGTVEQIEAVFNAGIFPTLIDLMMIADFNTRKEACWAVSYAIIQGCGCSELILEIVQLGCVEPMVEMLNFKDNNLIHLVLSAIEIILHLSMTRASENKMALHIEEIGAFAKIYNLQFHDNNEIHEIATYIIERYFESDEEDNGQLDLLYR</sequence>
<dbReference type="PROSITE" id="PS51214">
    <property type="entry name" value="IBB"/>
    <property type="match status" value="1"/>
</dbReference>
<keyword evidence="9" id="KW-1185">Reference proteome</keyword>
<dbReference type="PROSITE" id="PS50176">
    <property type="entry name" value="ARM_REPEAT"/>
    <property type="match status" value="1"/>
</dbReference>
<comment type="similarity">
    <text evidence="1 5">Belongs to the importin alpha family.</text>
</comment>
<name>A0A9N9FJC9_9GLOM</name>
<gene>
    <name evidence="8" type="ORF">AMORRO_LOCUS5116</name>
</gene>
<dbReference type="SMART" id="SM00185">
    <property type="entry name" value="ARM"/>
    <property type="match status" value="7"/>
</dbReference>
<feature type="repeat" description="ARM" evidence="6">
    <location>
        <begin position="154"/>
        <end position="196"/>
    </location>
</feature>
<proteinExistence type="inferred from homology"/>
<evidence type="ECO:0000256" key="1">
    <source>
        <dbReference type="ARBA" id="ARBA00010394"/>
    </source>
</evidence>
<dbReference type="InterPro" id="IPR002652">
    <property type="entry name" value="Importin-a_IBB"/>
</dbReference>
<reference evidence="8" key="1">
    <citation type="submission" date="2021-06" db="EMBL/GenBank/DDBJ databases">
        <authorList>
            <person name="Kallberg Y."/>
            <person name="Tangrot J."/>
            <person name="Rosling A."/>
        </authorList>
    </citation>
    <scope>NUCLEOTIDE SEQUENCE</scope>
    <source>
        <strain evidence="8">CL551</strain>
    </source>
</reference>
<dbReference type="SUPFAM" id="SSF48371">
    <property type="entry name" value="ARM repeat"/>
    <property type="match status" value="1"/>
</dbReference>
<keyword evidence="4 5" id="KW-0653">Protein transport</keyword>
<dbReference type="Pfam" id="PF00514">
    <property type="entry name" value="Arm"/>
    <property type="match status" value="3"/>
</dbReference>
<dbReference type="InterPro" id="IPR000225">
    <property type="entry name" value="Armadillo"/>
</dbReference>
<dbReference type="PANTHER" id="PTHR23316">
    <property type="entry name" value="IMPORTIN ALPHA"/>
    <property type="match status" value="1"/>
</dbReference>
<dbReference type="Pfam" id="PF16186">
    <property type="entry name" value="Arm_3"/>
    <property type="match status" value="1"/>
</dbReference>
<evidence type="ECO:0000256" key="2">
    <source>
        <dbReference type="ARBA" id="ARBA00022448"/>
    </source>
</evidence>
<dbReference type="Proteomes" id="UP000789342">
    <property type="component" value="Unassembled WGS sequence"/>
</dbReference>
<evidence type="ECO:0000259" key="7">
    <source>
        <dbReference type="PROSITE" id="PS51214"/>
    </source>
</evidence>
<evidence type="ECO:0000256" key="3">
    <source>
        <dbReference type="ARBA" id="ARBA00022737"/>
    </source>
</evidence>
<dbReference type="OrthoDB" id="2404751at2759"/>